<dbReference type="EMBL" id="JACPSX010000054">
    <property type="protein sequence ID" value="MBI3014079.1"/>
    <property type="molecule type" value="Genomic_DNA"/>
</dbReference>
<dbReference type="Proteomes" id="UP000741360">
    <property type="component" value="Unassembled WGS sequence"/>
</dbReference>
<organism evidence="1 2">
    <name type="scientific">Tectimicrobiota bacterium</name>
    <dbReference type="NCBI Taxonomy" id="2528274"/>
    <lineage>
        <taxon>Bacteria</taxon>
        <taxon>Pseudomonadati</taxon>
        <taxon>Nitrospinota/Tectimicrobiota group</taxon>
        <taxon>Candidatus Tectimicrobiota</taxon>
    </lineage>
</organism>
<proteinExistence type="predicted"/>
<protein>
    <submittedName>
        <fullName evidence="1">DUF4911 domain-containing protein</fullName>
    </submittedName>
</protein>
<dbReference type="AlphaFoldDB" id="A0A932LZR7"/>
<accession>A0A932LZR7</accession>
<name>A0A932LZR7_UNCTE</name>
<dbReference type="InterPro" id="IPR032587">
    <property type="entry name" value="DUF4911"/>
</dbReference>
<sequence length="83" mass="9311">MAHLSESIRFLIQIPKREIVYLHGLLEAYEGLAVVRTIDPLQGIVELLASPSFAEEVEEVLKNIALEIPLRILECTTTLRLGN</sequence>
<gene>
    <name evidence="1" type="ORF">HYY65_03205</name>
</gene>
<reference evidence="1" key="1">
    <citation type="submission" date="2020-07" db="EMBL/GenBank/DDBJ databases">
        <title>Huge and variable diversity of episymbiotic CPR bacteria and DPANN archaea in groundwater ecosystems.</title>
        <authorList>
            <person name="He C.Y."/>
            <person name="Keren R."/>
            <person name="Whittaker M."/>
            <person name="Farag I.F."/>
            <person name="Doudna J."/>
            <person name="Cate J.H.D."/>
            <person name="Banfield J.F."/>
        </authorList>
    </citation>
    <scope>NUCLEOTIDE SEQUENCE</scope>
    <source>
        <strain evidence="1">NC_groundwater_717_Ag_S-0.2um_59_8</strain>
    </source>
</reference>
<comment type="caution">
    <text evidence="1">The sequence shown here is derived from an EMBL/GenBank/DDBJ whole genome shotgun (WGS) entry which is preliminary data.</text>
</comment>
<dbReference type="Pfam" id="PF16256">
    <property type="entry name" value="DUF4911"/>
    <property type="match status" value="1"/>
</dbReference>
<evidence type="ECO:0000313" key="1">
    <source>
        <dbReference type="EMBL" id="MBI3014079.1"/>
    </source>
</evidence>
<evidence type="ECO:0000313" key="2">
    <source>
        <dbReference type="Proteomes" id="UP000741360"/>
    </source>
</evidence>